<dbReference type="Pfam" id="PF07145">
    <property type="entry name" value="PAM2"/>
    <property type="match status" value="1"/>
</dbReference>
<feature type="compositionally biased region" description="Polar residues" evidence="1">
    <location>
        <begin position="620"/>
        <end position="645"/>
    </location>
</feature>
<dbReference type="InterPro" id="IPR009818">
    <property type="entry name" value="PAM2_motif"/>
</dbReference>
<proteinExistence type="predicted"/>
<evidence type="ECO:0000256" key="1">
    <source>
        <dbReference type="SAM" id="MobiDB-lite"/>
    </source>
</evidence>
<dbReference type="EMBL" id="SRMA01025281">
    <property type="protein sequence ID" value="TRY96573.1"/>
    <property type="molecule type" value="Genomic_DNA"/>
</dbReference>
<feature type="compositionally biased region" description="Basic and acidic residues" evidence="1">
    <location>
        <begin position="272"/>
        <end position="297"/>
    </location>
</feature>
<comment type="caution">
    <text evidence="2">The sequence shown here is derived from an EMBL/GenBank/DDBJ whole genome shotgun (WGS) entry which is preliminary data.</text>
</comment>
<dbReference type="OrthoDB" id="5988104at2759"/>
<name>A0A553R337_9TELE</name>
<gene>
    <name evidence="2" type="ORF">DNTS_017557</name>
</gene>
<reference evidence="2 3" key="1">
    <citation type="journal article" date="2019" name="Sci. Data">
        <title>Hybrid genome assembly and annotation of Danionella translucida.</title>
        <authorList>
            <person name="Kadobianskyi M."/>
            <person name="Schulze L."/>
            <person name="Schuelke M."/>
            <person name="Judkewitz B."/>
        </authorList>
    </citation>
    <scope>NUCLEOTIDE SEQUENCE [LARGE SCALE GENOMIC DNA]</scope>
    <source>
        <strain evidence="2 3">Bolton</strain>
    </source>
</reference>
<evidence type="ECO:0000313" key="2">
    <source>
        <dbReference type="EMBL" id="TRY96573.1"/>
    </source>
</evidence>
<sequence length="834" mass="91069">KFWETFISICHENNSLHGITFEQIKIQLEALELKKTYVLNPLAPEFIPRALRPHQPPGHAKHQHSPPKRAFKTPPQSAFCPYFPHSTHVMPALPNPRFQICHVEVNHCNRFDKSVVPEGDAHLKAKAQLANHVEPYAPDAFVQPSAAVLMGNPIQAFTPPGAAAPTSGKSPSPVQRIDPAASILYVPAVYGGNMVMPMPLPLPWPGYQSRFAMDPRIMSHQAAMYNLNLRPTTSRGSPVLYGFSHPSPLGMNQPPGSEKELQEPSANGKSDMNGKADHCRLLTPERKAPEPKDKQVEQESVQNKSPEPQSSIGYPGPRLIRKEVPAQRALHFQMGGPHPCLPQNNPFPPQYGLSRTPLRMQAPIPAQSSSFPPSFYRGLQSPVLEGGDDCPGPAVPGGMAEELKGARTLPPQMHQQPMRLNSFGEESLDSLMGDSLDGPQGWNISSIIKLPAWGSGVSTLLSCRLAWPLSPWLILDSRGLRVPQQLLRAGWGDPEQRAPIHRYPGLLREMLPQDPYEQRDPSEMPPPQSRLLQYRQVQPRSPGELPSPSSTNANHTSGPFPPAQPLTYPDPSRELQVGVQNFSQAPYPLPPEHVAAPLPVKYLLAEGHWPHPPMGPGTPFNMQAATTASHQQPKPQLQAPQSSLHTLEEYEPRGPGRPLYQRRISSSSPQPYPESLEVPDQALLSCRLPPSTELWLGTGGPPGTGPPALHNIPCNGAGHLVPHRQLLVSKPMSVTDEQVKAEGVLQPPPHPASVASLQHHGQFPPLMPSKQSPPDPGGGGGAKIPAMSYASALRAPPKPRPLPEQKKNSDPISLLQELSISSAHSNNGYYSYFK</sequence>
<feature type="compositionally biased region" description="Basic residues" evidence="1">
    <location>
        <begin position="59"/>
        <end position="71"/>
    </location>
</feature>
<feature type="region of interest" description="Disordered" evidence="1">
    <location>
        <begin position="613"/>
        <end position="676"/>
    </location>
</feature>
<protein>
    <submittedName>
        <fullName evidence="2">Uncharacterized protein</fullName>
    </submittedName>
</protein>
<feature type="region of interest" description="Disordered" evidence="1">
    <location>
        <begin position="743"/>
        <end position="813"/>
    </location>
</feature>
<dbReference type="STRING" id="623744.A0A553R337"/>
<dbReference type="AlphaFoldDB" id="A0A553R337"/>
<feature type="compositionally biased region" description="Pro residues" evidence="1">
    <location>
        <begin position="765"/>
        <end position="776"/>
    </location>
</feature>
<accession>A0A553R337</accession>
<feature type="region of interest" description="Disordered" evidence="1">
    <location>
        <begin position="537"/>
        <end position="572"/>
    </location>
</feature>
<organism evidence="2 3">
    <name type="scientific">Danionella cerebrum</name>
    <dbReference type="NCBI Taxonomy" id="2873325"/>
    <lineage>
        <taxon>Eukaryota</taxon>
        <taxon>Metazoa</taxon>
        <taxon>Chordata</taxon>
        <taxon>Craniata</taxon>
        <taxon>Vertebrata</taxon>
        <taxon>Euteleostomi</taxon>
        <taxon>Actinopterygii</taxon>
        <taxon>Neopterygii</taxon>
        <taxon>Teleostei</taxon>
        <taxon>Ostariophysi</taxon>
        <taxon>Cypriniformes</taxon>
        <taxon>Danionidae</taxon>
        <taxon>Danioninae</taxon>
        <taxon>Danionella</taxon>
    </lineage>
</organism>
<feature type="region of interest" description="Disordered" evidence="1">
    <location>
        <begin position="238"/>
        <end position="317"/>
    </location>
</feature>
<keyword evidence="3" id="KW-1185">Reference proteome</keyword>
<feature type="region of interest" description="Disordered" evidence="1">
    <location>
        <begin position="52"/>
        <end position="72"/>
    </location>
</feature>
<feature type="compositionally biased region" description="Polar residues" evidence="1">
    <location>
        <begin position="547"/>
        <end position="557"/>
    </location>
</feature>
<feature type="non-terminal residue" evidence="2">
    <location>
        <position position="1"/>
    </location>
</feature>
<evidence type="ECO:0000313" key="3">
    <source>
        <dbReference type="Proteomes" id="UP000316079"/>
    </source>
</evidence>
<feature type="compositionally biased region" description="Polar residues" evidence="1">
    <location>
        <begin position="298"/>
        <end position="312"/>
    </location>
</feature>
<dbReference type="Proteomes" id="UP000316079">
    <property type="component" value="Unassembled WGS sequence"/>
</dbReference>